<dbReference type="AlphaFoldDB" id="A0A9P1MW03"/>
<organism evidence="2 3">
    <name type="scientific">Caenorhabditis angaria</name>
    <dbReference type="NCBI Taxonomy" id="860376"/>
    <lineage>
        <taxon>Eukaryota</taxon>
        <taxon>Metazoa</taxon>
        <taxon>Ecdysozoa</taxon>
        <taxon>Nematoda</taxon>
        <taxon>Chromadorea</taxon>
        <taxon>Rhabditida</taxon>
        <taxon>Rhabditina</taxon>
        <taxon>Rhabditomorpha</taxon>
        <taxon>Rhabditoidea</taxon>
        <taxon>Rhabditidae</taxon>
        <taxon>Peloderinae</taxon>
        <taxon>Caenorhabditis</taxon>
    </lineage>
</organism>
<reference evidence="2" key="1">
    <citation type="submission" date="2022-11" db="EMBL/GenBank/DDBJ databases">
        <authorList>
            <person name="Kikuchi T."/>
        </authorList>
    </citation>
    <scope>NUCLEOTIDE SEQUENCE</scope>
    <source>
        <strain evidence="2">PS1010</strain>
    </source>
</reference>
<keyword evidence="3" id="KW-1185">Reference proteome</keyword>
<accession>A0A9P1MW03</accession>
<dbReference type="EMBL" id="CANHGI010000002">
    <property type="protein sequence ID" value="CAI5442329.1"/>
    <property type="molecule type" value="Genomic_DNA"/>
</dbReference>
<feature type="signal peptide" evidence="1">
    <location>
        <begin position="1"/>
        <end position="21"/>
    </location>
</feature>
<evidence type="ECO:0000313" key="3">
    <source>
        <dbReference type="Proteomes" id="UP001152747"/>
    </source>
</evidence>
<evidence type="ECO:0000313" key="2">
    <source>
        <dbReference type="EMBL" id="CAI5442329.1"/>
    </source>
</evidence>
<name>A0A9P1MW03_9PELO</name>
<comment type="caution">
    <text evidence="2">The sequence shown here is derived from an EMBL/GenBank/DDBJ whole genome shotgun (WGS) entry which is preliminary data.</text>
</comment>
<proteinExistence type="predicted"/>
<sequence>MTSNIFGFLLFVCLILKGVQPSADICEILDANYCFYFSDSSCYINLCQCDACSKPDEVQSILLDSDSPTNSTIEKEKLCPTWCPHIKNNDTILNILGSSNQTSELQEISFECEDLEKNCLSHSGYNGHCYFYEKQCGFKHAIAMRGKNKKDQNQLQKCVKLQRKCHNKYPKHFACRQLKKKCRGVKLPQITSNDNSTIISNSTTQKSNCPLEQCINFQKICFNKYPKHFACRQFNRKCQEYSLPPLSSTIPTATAQVTVRPKKLHKKSGNSTIIITAGGQFVNSSLVEDILRL</sequence>
<keyword evidence="1" id="KW-0732">Signal</keyword>
<dbReference type="Proteomes" id="UP001152747">
    <property type="component" value="Unassembled WGS sequence"/>
</dbReference>
<protein>
    <recommendedName>
        <fullName evidence="4">Domain of unknown function DX domain-containing protein</fullName>
    </recommendedName>
</protein>
<gene>
    <name evidence="2" type="ORF">CAMP_LOCUS4966</name>
</gene>
<feature type="chain" id="PRO_5040408757" description="Domain of unknown function DX domain-containing protein" evidence="1">
    <location>
        <begin position="22"/>
        <end position="293"/>
    </location>
</feature>
<evidence type="ECO:0008006" key="4">
    <source>
        <dbReference type="Google" id="ProtNLM"/>
    </source>
</evidence>
<dbReference type="OrthoDB" id="5840065at2759"/>
<evidence type="ECO:0000256" key="1">
    <source>
        <dbReference type="SAM" id="SignalP"/>
    </source>
</evidence>